<accession>A0ABT4ARE1</accession>
<dbReference type="RefSeq" id="WP_267560600.1">
    <property type="nucleotide sequence ID" value="NZ_JAPNTZ010000001.1"/>
</dbReference>
<keyword evidence="1" id="KW-0812">Transmembrane</keyword>
<evidence type="ECO:0000313" key="3">
    <source>
        <dbReference type="Proteomes" id="UP001151002"/>
    </source>
</evidence>
<feature type="transmembrane region" description="Helical" evidence="1">
    <location>
        <begin position="117"/>
        <end position="140"/>
    </location>
</feature>
<keyword evidence="3" id="KW-1185">Reference proteome</keyword>
<organism evidence="2 3">
    <name type="scientific">Paractinoplanes pyxinae</name>
    <dbReference type="NCBI Taxonomy" id="2997416"/>
    <lineage>
        <taxon>Bacteria</taxon>
        <taxon>Bacillati</taxon>
        <taxon>Actinomycetota</taxon>
        <taxon>Actinomycetes</taxon>
        <taxon>Micromonosporales</taxon>
        <taxon>Micromonosporaceae</taxon>
        <taxon>Paractinoplanes</taxon>
    </lineage>
</organism>
<dbReference type="Proteomes" id="UP001151002">
    <property type="component" value="Unassembled WGS sequence"/>
</dbReference>
<feature type="transmembrane region" description="Helical" evidence="1">
    <location>
        <begin position="232"/>
        <end position="250"/>
    </location>
</feature>
<keyword evidence="1" id="KW-1133">Transmembrane helix</keyword>
<feature type="transmembrane region" description="Helical" evidence="1">
    <location>
        <begin position="92"/>
        <end position="111"/>
    </location>
</feature>
<sequence>MDTLVEQATALDPDLERRRGVLLVGHEGRLSNLVAELTGTRARPLAHGEVVCVQGDCLADLVAGRGTIWFRYPTYDHQDGQLQPKVQSKMTVSTFLAGFVFTALSGLLLLATDRWTVAQVIAVVALASSLALFVACVYIFDQLGMPSGFWTDSSRPRLWRRYYERREHKREERWHAIAEEADAGAADDDARSWAQEGPRYHLMVSTSKVLFTPATWLALIGFLALLSDTEDVRMVVGAGIGLVVAGAFALSRRPDLGAD</sequence>
<feature type="transmembrane region" description="Helical" evidence="1">
    <location>
        <begin position="209"/>
        <end position="226"/>
    </location>
</feature>
<comment type="caution">
    <text evidence="2">The sequence shown here is derived from an EMBL/GenBank/DDBJ whole genome shotgun (WGS) entry which is preliminary data.</text>
</comment>
<gene>
    <name evidence="2" type="ORF">OWR29_02330</name>
</gene>
<evidence type="ECO:0000313" key="2">
    <source>
        <dbReference type="EMBL" id="MCY1136819.1"/>
    </source>
</evidence>
<name>A0ABT4ARE1_9ACTN</name>
<evidence type="ECO:0000256" key="1">
    <source>
        <dbReference type="SAM" id="Phobius"/>
    </source>
</evidence>
<protein>
    <submittedName>
        <fullName evidence="2">Uncharacterized protein</fullName>
    </submittedName>
</protein>
<reference evidence="2" key="1">
    <citation type="submission" date="2022-11" db="EMBL/GenBank/DDBJ databases">
        <authorList>
            <person name="Somphong A."/>
            <person name="Phongsopitanun W."/>
        </authorList>
    </citation>
    <scope>NUCLEOTIDE SEQUENCE</scope>
    <source>
        <strain evidence="2">Pm04-4</strain>
    </source>
</reference>
<proteinExistence type="predicted"/>
<dbReference type="EMBL" id="JAPNTZ010000001">
    <property type="protein sequence ID" value="MCY1136819.1"/>
    <property type="molecule type" value="Genomic_DNA"/>
</dbReference>
<keyword evidence="1" id="KW-0472">Membrane</keyword>